<dbReference type="GO" id="GO:0009279">
    <property type="term" value="C:cell outer membrane"/>
    <property type="evidence" value="ECO:0007669"/>
    <property type="project" value="UniProtKB-SubCell"/>
</dbReference>
<comment type="caution">
    <text evidence="7">The sequence shown here is derived from an EMBL/GenBank/DDBJ whole genome shotgun (WGS) entry which is preliminary data.</text>
</comment>
<gene>
    <name evidence="7" type="ORF">ATK78_3176</name>
</gene>
<dbReference type="SUPFAM" id="SSF49464">
    <property type="entry name" value="Carboxypeptidase regulatory domain-like"/>
    <property type="match status" value="1"/>
</dbReference>
<dbReference type="InterPro" id="IPR036942">
    <property type="entry name" value="Beta-barrel_TonB_sf"/>
</dbReference>
<evidence type="ECO:0000256" key="2">
    <source>
        <dbReference type="ARBA" id="ARBA00023136"/>
    </source>
</evidence>
<feature type="domain" description="Outer membrane protein beta-barrel" evidence="6">
    <location>
        <begin position="486"/>
        <end position="887"/>
    </location>
</feature>
<dbReference type="InterPro" id="IPR041700">
    <property type="entry name" value="OMP_b-brl_3"/>
</dbReference>
<proteinExistence type="predicted"/>
<evidence type="ECO:0000256" key="1">
    <source>
        <dbReference type="ARBA" id="ARBA00004442"/>
    </source>
</evidence>
<keyword evidence="7" id="KW-0378">Hydrolase</keyword>
<dbReference type="OrthoDB" id="8764943at2"/>
<feature type="region of interest" description="Disordered" evidence="4">
    <location>
        <begin position="893"/>
        <end position="912"/>
    </location>
</feature>
<keyword evidence="7" id="KW-0645">Protease</keyword>
<evidence type="ECO:0000256" key="5">
    <source>
        <dbReference type="SAM" id="Phobius"/>
    </source>
</evidence>
<protein>
    <submittedName>
        <fullName evidence="7">Carboxypeptidase family protein</fullName>
    </submittedName>
</protein>
<dbReference type="RefSeq" id="WP_133577010.1">
    <property type="nucleotide sequence ID" value="NZ_SNYC01000005.1"/>
</dbReference>
<feature type="transmembrane region" description="Helical" evidence="5">
    <location>
        <begin position="16"/>
        <end position="39"/>
    </location>
</feature>
<dbReference type="Proteomes" id="UP000295620">
    <property type="component" value="Unassembled WGS sequence"/>
</dbReference>
<comment type="subcellular location">
    <subcellularLocation>
        <location evidence="1">Cell outer membrane</location>
    </subcellularLocation>
</comment>
<keyword evidence="2 5" id="KW-0472">Membrane</keyword>
<keyword evidence="5" id="KW-0812">Transmembrane</keyword>
<keyword evidence="5" id="KW-1133">Transmembrane helix</keyword>
<dbReference type="GO" id="GO:0004180">
    <property type="term" value="F:carboxypeptidase activity"/>
    <property type="evidence" value="ECO:0007669"/>
    <property type="project" value="UniProtKB-KW"/>
</dbReference>
<dbReference type="AlphaFoldDB" id="A0A4R6SV78"/>
<dbReference type="EMBL" id="SNYC01000005">
    <property type="protein sequence ID" value="TDQ08660.1"/>
    <property type="molecule type" value="Genomic_DNA"/>
</dbReference>
<dbReference type="PANTHER" id="PTHR40980:SF4">
    <property type="entry name" value="TONB-DEPENDENT RECEPTOR-LIKE BETA-BARREL DOMAIN-CONTAINING PROTEIN"/>
    <property type="match status" value="1"/>
</dbReference>
<dbReference type="Gene3D" id="2.40.170.20">
    <property type="entry name" value="TonB-dependent receptor, beta-barrel domain"/>
    <property type="match status" value="1"/>
</dbReference>
<name>A0A4R6SV78_9SPHI</name>
<evidence type="ECO:0000256" key="4">
    <source>
        <dbReference type="SAM" id="MobiDB-lite"/>
    </source>
</evidence>
<evidence type="ECO:0000259" key="6">
    <source>
        <dbReference type="Pfam" id="PF14905"/>
    </source>
</evidence>
<accession>A0A4R6SV78</accession>
<organism evidence="7 8">
    <name type="scientific">Pedobacter metabolipauper</name>
    <dbReference type="NCBI Taxonomy" id="425513"/>
    <lineage>
        <taxon>Bacteria</taxon>
        <taxon>Pseudomonadati</taxon>
        <taxon>Bacteroidota</taxon>
        <taxon>Sphingobacteriia</taxon>
        <taxon>Sphingobacteriales</taxon>
        <taxon>Sphingobacteriaceae</taxon>
        <taxon>Pedobacter</taxon>
    </lineage>
</organism>
<dbReference type="Pfam" id="PF14905">
    <property type="entry name" value="OMP_b-brl_3"/>
    <property type="match status" value="1"/>
</dbReference>
<dbReference type="InterPro" id="IPR008969">
    <property type="entry name" value="CarboxyPept-like_regulatory"/>
</dbReference>
<evidence type="ECO:0000313" key="8">
    <source>
        <dbReference type="Proteomes" id="UP000295620"/>
    </source>
</evidence>
<dbReference type="SUPFAM" id="SSF56935">
    <property type="entry name" value="Porins"/>
    <property type="match status" value="1"/>
</dbReference>
<keyword evidence="3" id="KW-0998">Cell outer membrane</keyword>
<sequence>MKNSAILWNGITNKQFIIWLMRVSFIIFLSILTSFQLMAVDVNGQSMSEQKVAIRLEDETLLTALKRIEAQTTFRFYYRKAEIRGISGLHLEFNTRSVENTLYELLKNSDFSFKQIENNILLRRSTLQDAYTIKGRVLGSNSKPVEFATISITKVSNPQIKFSALADTGGRFNLKVYERGDYLLKISSLETDSLIQTINIGASKELQLPDLVLNRSAIQLKNVAIKGTRPLISRSIDKLTLNIEGSAYENGENALRLFSVIPGVNFDGKDIRFRGDEGVTVYVDNRRMLLPGDQLLGYLRSIPSESIKSFELKIVPGAENDAQNSGVIVNIVLKSEFKYGLSGNVKGGFFHSSENNVIGSTFLNYRAGKFNIQGGFNYRRWPAFYEDHIEQVFHDTGVASSQDEKYFELYNSIAYNASVDYKLDQRQTIGLSYNMFSNPGDIRNSLTTDVKYFSPNSNAADSSLFSERTTRFSYSNHMANAFYRNKLDTMGGRLDIGYSFIYYDLNDPSALETRFLNDLGQEFHPRDNQFTKTRGRSTIHVFNADLEKHLSPSTVINAGGKFTGSITDYTMDYRNGLTEQSPLDPLQSDRFKYNEHILAFYGTLAQTYKQWGFKIGLRAEQTNYEGISVTTGQTIGRNQWNLFPSAYLNRKLGENHSYTLSYNRRIERPGFRQLNPFISYANINTVESGNPDLVPYFSNNLQFEYLLKNRYSFTLGYQNTENGIAANVTNLGDVIVSKNENISDNNNVFTSFYIPVKLTKWWEFNTNTTLRYRTLDVQGSLGLHREKFIYNMWAANKFTLPGKYYIEVSGNYISSSFRDLYDQFNEKSINILVKKSFFKDRLNLTSEIWDPFHLYKPRYEINTPEFSRNVLRNKVDYARYIGLSINYNFSSGKKQSNTENVDAAGNEARRRL</sequence>
<keyword evidence="7" id="KW-0121">Carboxypeptidase</keyword>
<keyword evidence="8" id="KW-1185">Reference proteome</keyword>
<evidence type="ECO:0000313" key="7">
    <source>
        <dbReference type="EMBL" id="TDQ08660.1"/>
    </source>
</evidence>
<evidence type="ECO:0000256" key="3">
    <source>
        <dbReference type="ARBA" id="ARBA00023237"/>
    </source>
</evidence>
<reference evidence="7 8" key="1">
    <citation type="submission" date="2019-03" db="EMBL/GenBank/DDBJ databases">
        <title>Genomic Encyclopedia of Archaeal and Bacterial Type Strains, Phase II (KMG-II): from individual species to whole genera.</title>
        <authorList>
            <person name="Goeker M."/>
        </authorList>
    </citation>
    <scope>NUCLEOTIDE SEQUENCE [LARGE SCALE GENOMIC DNA]</scope>
    <source>
        <strain evidence="7 8">DSM 19035</strain>
    </source>
</reference>
<dbReference type="PANTHER" id="PTHR40980">
    <property type="entry name" value="PLUG DOMAIN-CONTAINING PROTEIN"/>
    <property type="match status" value="1"/>
</dbReference>